<sequence length="240" mass="27840">MDKTKKTARATLSPGLSKVLKRLHYPLDVILLCVRWYVAYPLSLRHLEEMMAERGVEVDHSSVHRWVIKLVPLFEKAFRRHKRPVGKSWRMDETYVKVRGQWKYLYRAVDKAGNTVDFLLRAHRDKAAARRYFEKAIDRNGVPETVTMDKSGANLAALLAINVERETPIKVRQVKYLNNVVEQDHRAIKRRTRPMMGFKDFRCARIILSGIETMHMIRKGQMKGSGDTRTAAAQFYSLVA</sequence>
<evidence type="ECO:0000256" key="1">
    <source>
        <dbReference type="ARBA" id="ARBA00002286"/>
    </source>
</evidence>
<dbReference type="KEGG" id="phs:C2L64_45820"/>
<evidence type="ECO:0000256" key="4">
    <source>
        <dbReference type="ARBA" id="ARBA00023172"/>
    </source>
</evidence>
<dbReference type="PANTHER" id="PTHR35528:SF3">
    <property type="entry name" value="BLL1675 PROTEIN"/>
    <property type="match status" value="1"/>
</dbReference>
<dbReference type="Gene3D" id="3.30.420.10">
    <property type="entry name" value="Ribonuclease H-like superfamily/Ribonuclease H"/>
    <property type="match status" value="1"/>
</dbReference>
<dbReference type="PROSITE" id="PS50994">
    <property type="entry name" value="INTEGRASE"/>
    <property type="match status" value="1"/>
</dbReference>
<proteinExistence type="predicted"/>
<evidence type="ECO:0000313" key="7">
    <source>
        <dbReference type="Proteomes" id="UP000236649"/>
    </source>
</evidence>
<feature type="domain" description="Integrase catalytic" evidence="5">
    <location>
        <begin position="80"/>
        <end position="237"/>
    </location>
</feature>
<reference evidence="6 7" key="1">
    <citation type="submission" date="2018-01" db="EMBL/GenBank/DDBJ databases">
        <title>Species boundaries and ecological features among Paraburkholderia terrae DSMZ17804T, P. hospita DSMZ17164T and P. caribensis DSMZ13236T.</title>
        <authorList>
            <person name="Pratama A.A."/>
        </authorList>
    </citation>
    <scope>NUCLEOTIDE SEQUENCE [LARGE SCALE GENOMIC DNA]</scope>
    <source>
        <strain evidence="6 7">DSM 17164</strain>
    </source>
</reference>
<dbReference type="GO" id="GO:0006310">
    <property type="term" value="P:DNA recombination"/>
    <property type="evidence" value="ECO:0007669"/>
    <property type="project" value="UniProtKB-KW"/>
</dbReference>
<dbReference type="InterPro" id="IPR032874">
    <property type="entry name" value="DDE_dom"/>
</dbReference>
<evidence type="ECO:0000313" key="6">
    <source>
        <dbReference type="EMBL" id="AUT76125.1"/>
    </source>
</evidence>
<dbReference type="NCBIfam" id="NF033587">
    <property type="entry name" value="transpos_IS6"/>
    <property type="match status" value="1"/>
</dbReference>
<dbReference type="Pfam" id="PF13610">
    <property type="entry name" value="DDE_Tnp_IS240"/>
    <property type="match status" value="1"/>
</dbReference>
<organism evidence="6 7">
    <name type="scientific">Paraburkholderia hospita</name>
    <dbReference type="NCBI Taxonomy" id="169430"/>
    <lineage>
        <taxon>Bacteria</taxon>
        <taxon>Pseudomonadati</taxon>
        <taxon>Pseudomonadota</taxon>
        <taxon>Betaproteobacteria</taxon>
        <taxon>Burkholderiales</taxon>
        <taxon>Burkholderiaceae</taxon>
        <taxon>Paraburkholderia</taxon>
    </lineage>
</organism>
<accession>A0AAN1JLV0</accession>
<gene>
    <name evidence="6" type="ORF">C2L64_45820</name>
</gene>
<dbReference type="RefSeq" id="WP_103154351.1">
    <property type="nucleotide sequence ID" value="NZ_CAXUPR020000004.1"/>
</dbReference>
<keyword evidence="3" id="KW-0238">DNA-binding</keyword>
<keyword evidence="4" id="KW-0233">DNA recombination</keyword>
<dbReference type="GO" id="GO:0015074">
    <property type="term" value="P:DNA integration"/>
    <property type="evidence" value="ECO:0007669"/>
    <property type="project" value="InterPro"/>
</dbReference>
<dbReference type="InterPro" id="IPR047930">
    <property type="entry name" value="Transpos_IS6"/>
</dbReference>
<dbReference type="InterPro" id="IPR036397">
    <property type="entry name" value="RNaseH_sf"/>
</dbReference>
<dbReference type="GO" id="GO:0032196">
    <property type="term" value="P:transposition"/>
    <property type="evidence" value="ECO:0007669"/>
    <property type="project" value="UniProtKB-KW"/>
</dbReference>
<dbReference type="AlphaFoldDB" id="A0AAN1JLV0"/>
<dbReference type="EMBL" id="CP026108">
    <property type="protein sequence ID" value="AUT76125.1"/>
    <property type="molecule type" value="Genomic_DNA"/>
</dbReference>
<comment type="function">
    <text evidence="1">Involved in the transposition of the insertion sequence.</text>
</comment>
<dbReference type="InterPro" id="IPR012337">
    <property type="entry name" value="RNaseH-like_sf"/>
</dbReference>
<dbReference type="InterPro" id="IPR001584">
    <property type="entry name" value="Integrase_cat-core"/>
</dbReference>
<protein>
    <submittedName>
        <fullName evidence="6">IS6 family transposase</fullName>
    </submittedName>
</protein>
<evidence type="ECO:0000256" key="3">
    <source>
        <dbReference type="ARBA" id="ARBA00023125"/>
    </source>
</evidence>
<dbReference type="GeneID" id="55535607"/>
<name>A0AAN1JLV0_9BURK</name>
<dbReference type="Proteomes" id="UP000236649">
    <property type="component" value="Chromosome 4"/>
</dbReference>
<dbReference type="PANTHER" id="PTHR35528">
    <property type="entry name" value="BLL1675 PROTEIN"/>
    <property type="match status" value="1"/>
</dbReference>
<keyword evidence="2" id="KW-0815">Transposition</keyword>
<dbReference type="InterPro" id="IPR052183">
    <property type="entry name" value="IS_Transposase"/>
</dbReference>
<evidence type="ECO:0000256" key="2">
    <source>
        <dbReference type="ARBA" id="ARBA00022578"/>
    </source>
</evidence>
<dbReference type="SUPFAM" id="SSF53098">
    <property type="entry name" value="Ribonuclease H-like"/>
    <property type="match status" value="1"/>
</dbReference>
<dbReference type="GO" id="GO:0003677">
    <property type="term" value="F:DNA binding"/>
    <property type="evidence" value="ECO:0007669"/>
    <property type="project" value="UniProtKB-KW"/>
</dbReference>
<evidence type="ECO:0000259" key="5">
    <source>
        <dbReference type="PROSITE" id="PS50994"/>
    </source>
</evidence>